<feature type="compositionally biased region" description="Acidic residues" evidence="8">
    <location>
        <begin position="777"/>
        <end position="800"/>
    </location>
</feature>
<evidence type="ECO:0000313" key="13">
    <source>
        <dbReference type="Proteomes" id="UP000815677"/>
    </source>
</evidence>
<dbReference type="Gene3D" id="3.20.20.190">
    <property type="entry name" value="Phosphatidylinositol (PI) phosphodiesterase"/>
    <property type="match status" value="1"/>
</dbReference>
<dbReference type="Gene3D" id="2.70.130.10">
    <property type="entry name" value="Mannose-6-phosphate receptor binding domain"/>
    <property type="match status" value="1"/>
</dbReference>
<feature type="region of interest" description="Disordered" evidence="8">
    <location>
        <begin position="632"/>
        <end position="707"/>
    </location>
</feature>
<keyword evidence="3 9" id="KW-0812">Transmembrane</keyword>
<sequence>MHLSMSVALSFASAVRVRAALPRPLPHAQAQVPFGSPAGEIHSDPSYRTLTTTSNPDWMGSIPDSTSLAALSIPGTHESLAILGTDIAECQENWGTSAATLSVQLGAGIRAIDIRLRIESNNTLVVHHGSIYQHTNLDDVLTVLSTFLSAQPSETVLLRMKSECTGELGSCTDVTGQLPFEDIVDLYIAKYAGVFWAASVQRASAAALPELGAVRGKVVLMALNGPHGGHYDSYGLAQFADWNDGDSTYVQDNYDIEDLAGIPTKRGQVQSFLELYNSPAGDHSAIYVNFCSGASLLALPYQVAGGFLGYQGVDPFLLGRGIPPSLPRLPLFPSTVMRRALPAAVLSAVLAAAASAQDTKPCTGRNGGKYYDLNGLASGDYSLTTPGGHELTLSACKAVTKETWGLDDPKTVGGFVRKEHGDFSLGTLNTTLSFSSRAGYPHLTYAGGSKCVDSNGNKLDYLRGATEIEFVCDPAAGRGTPRLIAQLPPSGDTVACAYVFEWRSVSACATSEGVTFGSFIWFLFSTSLILLFAYLVIGFLYNTFALNQRGMAAVPRFSFASMVYHMREAADLAREWWATQGPGRGAFGLREGGRGVGVGGGGGFGVSRDAGRAEEGENTFGKANAFIRTRKDQPGTLNPASHQNQSSAAPPVLNTHSASASASASPRHSPIPVPMPAPTLSNVVSPSASGLNPASHQAQMMQGQAQAREDMPLPALPTELAPTSANAAVGLNPASHQAQVMSGMPVSHLSRTPAQQQQQQGGMPPLTPGRERFSLGEGEEEEDGEEEDEEEEEEEEEGEGEGAVRL</sequence>
<dbReference type="InterPro" id="IPR044865">
    <property type="entry name" value="MRH_dom"/>
</dbReference>
<proteinExistence type="predicted"/>
<dbReference type="Pfam" id="PF00388">
    <property type="entry name" value="PI-PLC-X"/>
    <property type="match status" value="1"/>
</dbReference>
<keyword evidence="4 10" id="KW-0732">Signal</keyword>
<feature type="domain" description="MRH" evidence="11">
    <location>
        <begin position="360"/>
        <end position="510"/>
    </location>
</feature>
<dbReference type="InterPro" id="IPR009011">
    <property type="entry name" value="Man6P_isomerase_rcpt-bd_dom_sf"/>
</dbReference>
<comment type="subcellular location">
    <subcellularLocation>
        <location evidence="1">Endomembrane system</location>
    </subcellularLocation>
</comment>
<gene>
    <name evidence="12" type="ORF">MCHLO_00325</name>
</gene>
<feature type="compositionally biased region" description="Polar residues" evidence="8">
    <location>
        <begin position="679"/>
        <end position="696"/>
    </location>
</feature>
<evidence type="ECO:0000313" key="12">
    <source>
        <dbReference type="EMBL" id="GAT42615.1"/>
    </source>
</evidence>
<dbReference type="SMART" id="SM00148">
    <property type="entry name" value="PLCXc"/>
    <property type="match status" value="1"/>
</dbReference>
<evidence type="ECO:0000256" key="8">
    <source>
        <dbReference type="SAM" id="MobiDB-lite"/>
    </source>
</evidence>
<reference evidence="12" key="1">
    <citation type="submission" date="2014-09" db="EMBL/GenBank/DDBJ databases">
        <title>Genome sequence of the luminous mushroom Mycena chlorophos for searching fungal bioluminescence genes.</title>
        <authorList>
            <person name="Tanaka Y."/>
            <person name="Kasuga D."/>
            <person name="Oba Y."/>
            <person name="Hase S."/>
            <person name="Sato K."/>
            <person name="Oba Y."/>
            <person name="Sakakibara Y."/>
        </authorList>
    </citation>
    <scope>NUCLEOTIDE SEQUENCE</scope>
</reference>
<name>A0ABQ0KVQ9_MYCCL</name>
<evidence type="ECO:0000256" key="9">
    <source>
        <dbReference type="SAM" id="Phobius"/>
    </source>
</evidence>
<dbReference type="Proteomes" id="UP000815677">
    <property type="component" value="Unassembled WGS sequence"/>
</dbReference>
<dbReference type="EMBL" id="DF838116">
    <property type="protein sequence ID" value="GAT42615.1"/>
    <property type="molecule type" value="Genomic_DNA"/>
</dbReference>
<evidence type="ECO:0000256" key="5">
    <source>
        <dbReference type="ARBA" id="ARBA00022989"/>
    </source>
</evidence>
<dbReference type="PANTHER" id="PTHR15071">
    <property type="entry name" value="MANNOSE-6-PHOSPHATE RECEPTOR FAMILY MEMBER"/>
    <property type="match status" value="1"/>
</dbReference>
<feature type="compositionally biased region" description="Polar residues" evidence="8">
    <location>
        <begin position="46"/>
        <end position="56"/>
    </location>
</feature>
<dbReference type="SUPFAM" id="SSF51695">
    <property type="entry name" value="PLC-like phosphodiesterases"/>
    <property type="match status" value="1"/>
</dbReference>
<keyword evidence="5 9" id="KW-1133">Transmembrane helix</keyword>
<evidence type="ECO:0000256" key="10">
    <source>
        <dbReference type="SAM" id="SignalP"/>
    </source>
</evidence>
<organism evidence="12 13">
    <name type="scientific">Mycena chlorophos</name>
    <name type="common">Agaric fungus</name>
    <name type="synonym">Agaricus chlorophos</name>
    <dbReference type="NCBI Taxonomy" id="658473"/>
    <lineage>
        <taxon>Eukaryota</taxon>
        <taxon>Fungi</taxon>
        <taxon>Dikarya</taxon>
        <taxon>Basidiomycota</taxon>
        <taxon>Agaricomycotina</taxon>
        <taxon>Agaricomycetes</taxon>
        <taxon>Agaricomycetidae</taxon>
        <taxon>Agaricales</taxon>
        <taxon>Marasmiineae</taxon>
        <taxon>Mycenaceae</taxon>
        <taxon>Mycena</taxon>
    </lineage>
</organism>
<protein>
    <recommendedName>
        <fullName evidence="11">MRH domain-containing protein</fullName>
    </recommendedName>
</protein>
<feature type="signal peptide" evidence="10">
    <location>
        <begin position="1"/>
        <end position="19"/>
    </location>
</feature>
<evidence type="ECO:0000256" key="2">
    <source>
        <dbReference type="ARBA" id="ARBA00022448"/>
    </source>
</evidence>
<dbReference type="InterPro" id="IPR000909">
    <property type="entry name" value="PLipase_C_PInositol-sp_X_dom"/>
</dbReference>
<dbReference type="PROSITE" id="PS51914">
    <property type="entry name" value="MRH"/>
    <property type="match status" value="1"/>
</dbReference>
<dbReference type="PROSITE" id="PS50007">
    <property type="entry name" value="PIPLC_X_DOMAIN"/>
    <property type="match status" value="1"/>
</dbReference>
<feature type="transmembrane region" description="Helical" evidence="9">
    <location>
        <begin position="519"/>
        <end position="541"/>
    </location>
</feature>
<feature type="compositionally biased region" description="Low complexity" evidence="8">
    <location>
        <begin position="697"/>
        <end position="707"/>
    </location>
</feature>
<feature type="region of interest" description="Disordered" evidence="8">
    <location>
        <begin position="745"/>
        <end position="806"/>
    </location>
</feature>
<feature type="region of interest" description="Disordered" evidence="8">
    <location>
        <begin position="29"/>
        <end position="58"/>
    </location>
</feature>
<keyword evidence="7" id="KW-1015">Disulfide bond</keyword>
<feature type="chain" id="PRO_5047320428" description="MRH domain-containing protein" evidence="10">
    <location>
        <begin position="20"/>
        <end position="806"/>
    </location>
</feature>
<keyword evidence="6 9" id="KW-0472">Membrane</keyword>
<keyword evidence="2" id="KW-0813">Transport</keyword>
<feature type="compositionally biased region" description="Polar residues" evidence="8">
    <location>
        <begin position="635"/>
        <end position="648"/>
    </location>
</feature>
<evidence type="ECO:0000259" key="11">
    <source>
        <dbReference type="PROSITE" id="PS51914"/>
    </source>
</evidence>
<evidence type="ECO:0000256" key="1">
    <source>
        <dbReference type="ARBA" id="ARBA00004308"/>
    </source>
</evidence>
<evidence type="ECO:0000256" key="3">
    <source>
        <dbReference type="ARBA" id="ARBA00022692"/>
    </source>
</evidence>
<dbReference type="SUPFAM" id="SSF50911">
    <property type="entry name" value="Mannose 6-phosphate receptor domain"/>
    <property type="match status" value="1"/>
</dbReference>
<dbReference type="InterPro" id="IPR017946">
    <property type="entry name" value="PLC-like_Pdiesterase_TIM-brl"/>
</dbReference>
<dbReference type="PANTHER" id="PTHR15071:SF0">
    <property type="entry name" value="MANNOSE 6-PHOSPHATE RECEPTOR-LIKE PROTEIN 1"/>
    <property type="match status" value="1"/>
</dbReference>
<evidence type="ECO:0000256" key="6">
    <source>
        <dbReference type="ARBA" id="ARBA00023136"/>
    </source>
</evidence>
<evidence type="ECO:0000256" key="4">
    <source>
        <dbReference type="ARBA" id="ARBA00022729"/>
    </source>
</evidence>
<keyword evidence="13" id="KW-1185">Reference proteome</keyword>
<evidence type="ECO:0000256" key="7">
    <source>
        <dbReference type="ARBA" id="ARBA00023157"/>
    </source>
</evidence>
<accession>A0ABQ0KVQ9</accession>